<evidence type="ECO:0000313" key="2">
    <source>
        <dbReference type="EMBL" id="KAE9398285.1"/>
    </source>
</evidence>
<gene>
    <name evidence="2" type="ORF">BT96DRAFT_995045</name>
</gene>
<feature type="region of interest" description="Disordered" evidence="1">
    <location>
        <begin position="183"/>
        <end position="217"/>
    </location>
</feature>
<proteinExistence type="predicted"/>
<dbReference type="EMBL" id="ML769485">
    <property type="protein sequence ID" value="KAE9398285.1"/>
    <property type="molecule type" value="Genomic_DNA"/>
</dbReference>
<protein>
    <submittedName>
        <fullName evidence="2">Uncharacterized protein</fullName>
    </submittedName>
</protein>
<evidence type="ECO:0000313" key="3">
    <source>
        <dbReference type="Proteomes" id="UP000799118"/>
    </source>
</evidence>
<feature type="compositionally biased region" description="Polar residues" evidence="1">
    <location>
        <begin position="292"/>
        <end position="317"/>
    </location>
</feature>
<keyword evidence="3" id="KW-1185">Reference proteome</keyword>
<reference evidence="2" key="1">
    <citation type="journal article" date="2019" name="Environ. Microbiol.">
        <title>Fungal ecological strategies reflected in gene transcription - a case study of two litter decomposers.</title>
        <authorList>
            <person name="Barbi F."/>
            <person name="Kohler A."/>
            <person name="Barry K."/>
            <person name="Baskaran P."/>
            <person name="Daum C."/>
            <person name="Fauchery L."/>
            <person name="Ihrmark K."/>
            <person name="Kuo A."/>
            <person name="LaButti K."/>
            <person name="Lipzen A."/>
            <person name="Morin E."/>
            <person name="Grigoriev I.V."/>
            <person name="Henrissat B."/>
            <person name="Lindahl B."/>
            <person name="Martin F."/>
        </authorList>
    </citation>
    <scope>NUCLEOTIDE SEQUENCE</scope>
    <source>
        <strain evidence="2">JB14</strain>
    </source>
</reference>
<organism evidence="2 3">
    <name type="scientific">Gymnopus androsaceus JB14</name>
    <dbReference type="NCBI Taxonomy" id="1447944"/>
    <lineage>
        <taxon>Eukaryota</taxon>
        <taxon>Fungi</taxon>
        <taxon>Dikarya</taxon>
        <taxon>Basidiomycota</taxon>
        <taxon>Agaricomycotina</taxon>
        <taxon>Agaricomycetes</taxon>
        <taxon>Agaricomycetidae</taxon>
        <taxon>Agaricales</taxon>
        <taxon>Marasmiineae</taxon>
        <taxon>Omphalotaceae</taxon>
        <taxon>Gymnopus</taxon>
    </lineage>
</organism>
<evidence type="ECO:0000256" key="1">
    <source>
        <dbReference type="SAM" id="MobiDB-lite"/>
    </source>
</evidence>
<accession>A0A6A4HN77</accession>
<feature type="compositionally biased region" description="Basic residues" evidence="1">
    <location>
        <begin position="335"/>
        <end position="345"/>
    </location>
</feature>
<feature type="region of interest" description="Disordered" evidence="1">
    <location>
        <begin position="283"/>
        <end position="345"/>
    </location>
</feature>
<sequence>MPVVQLAYNFNVNVPVSYLEAMINWRHAGSGTEPNLNNIPDNPTVATVNTSFTDHHKDFETPKSTLQQATVYTAFSDIPSSNVPNSTDPSEAYEAGQPERLEVLFQPPDRFQANNGVCERSALQLPENEHHDSSEHAEVPFREGIAVQQRQQVQKEKNRIQQQIHRNNIRFAVQGARAVAARQKQKQFQSAERVPLRDGLGNPSGGAGTSSGNIAGTTRKNKSQFLLSDKSATRAYVDRVEAWFGEGVLEGHLGQLERPVSPTPPPLSIATAVRSTETALNQLKRSAHSPDSVGSNKRSRWATSSSVIESEMLSNSTAAGGAHDDVAGDEETTTTKRRSLKSSTI</sequence>
<name>A0A6A4HN77_9AGAR</name>
<dbReference type="AlphaFoldDB" id="A0A6A4HN77"/>
<dbReference type="Proteomes" id="UP000799118">
    <property type="component" value="Unassembled WGS sequence"/>
</dbReference>